<dbReference type="EMBL" id="JXKQ01000007">
    <property type="protein sequence ID" value="OJG45179.1"/>
    <property type="molecule type" value="Genomic_DNA"/>
</dbReference>
<dbReference type="AlphaFoldDB" id="A0A1L8TLG2"/>
<sequence>MDSTLTGAITEEGSNHLAKVLDACCGSRMFWFDKNNPITTFMDKRQYYEELDTGHIINVDPDVLADFTDMPFSDNEFDLVVFDPPHLIHAGEKSWLAKKYGKLDGNWPKMIHDGFNECMRVLKPNGTLVFKWNTDQISFREVLSYIDYKPLFGDKRSKTRWTVFIKEVR</sequence>
<protein>
    <submittedName>
        <fullName evidence="1">Methyltransferase</fullName>
    </submittedName>
</protein>
<dbReference type="SUPFAM" id="SSF53335">
    <property type="entry name" value="S-adenosyl-L-methionine-dependent methyltransferases"/>
    <property type="match status" value="1"/>
</dbReference>
<keyword evidence="2" id="KW-1185">Reference proteome</keyword>
<dbReference type="GO" id="GO:0032259">
    <property type="term" value="P:methylation"/>
    <property type="evidence" value="ECO:0007669"/>
    <property type="project" value="UniProtKB-KW"/>
</dbReference>
<name>A0A1L8TLG2_9ENTE</name>
<proteinExistence type="predicted"/>
<dbReference type="GO" id="GO:0008168">
    <property type="term" value="F:methyltransferase activity"/>
    <property type="evidence" value="ECO:0007669"/>
    <property type="project" value="UniProtKB-KW"/>
</dbReference>
<reference evidence="1 2" key="1">
    <citation type="submission" date="2014-12" db="EMBL/GenBank/DDBJ databases">
        <title>Draft genome sequences of 29 type strains of Enterococci.</title>
        <authorList>
            <person name="Zhong Z."/>
            <person name="Sun Z."/>
            <person name="Liu W."/>
            <person name="Zhang W."/>
            <person name="Zhang H."/>
        </authorList>
    </citation>
    <scope>NUCLEOTIDE SEQUENCE [LARGE SCALE GENOMIC DNA]</scope>
    <source>
        <strain evidence="1 2">DSM 17122</strain>
    </source>
</reference>
<keyword evidence="1" id="KW-0489">Methyltransferase</keyword>
<organism evidence="1 2">
    <name type="scientific">Enterococcus hermanniensis</name>
    <dbReference type="NCBI Taxonomy" id="249189"/>
    <lineage>
        <taxon>Bacteria</taxon>
        <taxon>Bacillati</taxon>
        <taxon>Bacillota</taxon>
        <taxon>Bacilli</taxon>
        <taxon>Lactobacillales</taxon>
        <taxon>Enterococcaceae</taxon>
        <taxon>Enterococcus</taxon>
    </lineage>
</organism>
<accession>A0A1L8TLG2</accession>
<evidence type="ECO:0000313" key="1">
    <source>
        <dbReference type="EMBL" id="OJG45179.1"/>
    </source>
</evidence>
<evidence type="ECO:0000313" key="2">
    <source>
        <dbReference type="Proteomes" id="UP000182077"/>
    </source>
</evidence>
<comment type="caution">
    <text evidence="1">The sequence shown here is derived from an EMBL/GenBank/DDBJ whole genome shotgun (WGS) entry which is preliminary data.</text>
</comment>
<dbReference type="STRING" id="249189.RV04_GL002227"/>
<gene>
    <name evidence="1" type="ORF">RV04_GL002227</name>
</gene>
<dbReference type="Proteomes" id="UP000182077">
    <property type="component" value="Unassembled WGS sequence"/>
</dbReference>
<dbReference type="InterPro" id="IPR029063">
    <property type="entry name" value="SAM-dependent_MTases_sf"/>
</dbReference>
<keyword evidence="1" id="KW-0808">Transferase</keyword>
<dbReference type="CDD" id="cd02440">
    <property type="entry name" value="AdoMet_MTases"/>
    <property type="match status" value="1"/>
</dbReference>
<dbReference type="Gene3D" id="3.40.50.150">
    <property type="entry name" value="Vaccinia Virus protein VP39"/>
    <property type="match status" value="1"/>
</dbReference>